<keyword evidence="4 6" id="KW-0863">Zinc-finger</keyword>
<keyword evidence="3" id="KW-0479">Metal-binding</keyword>
<protein>
    <recommendedName>
        <fullName evidence="2">RING-type E3 ubiquitin transferase</fullName>
        <ecNumber evidence="2">2.3.2.27</ecNumber>
    </recommendedName>
</protein>
<dbReference type="EMBL" id="JXTC01000061">
    <property type="protein sequence ID" value="PON92875.1"/>
    <property type="molecule type" value="Genomic_DNA"/>
</dbReference>
<dbReference type="EC" id="2.3.2.27" evidence="2"/>
<dbReference type="Proteomes" id="UP000237000">
    <property type="component" value="Unassembled WGS sequence"/>
</dbReference>
<evidence type="ECO:0000256" key="6">
    <source>
        <dbReference type="PROSITE-ProRule" id="PRU00175"/>
    </source>
</evidence>
<dbReference type="InterPro" id="IPR001841">
    <property type="entry name" value="Znf_RING"/>
</dbReference>
<keyword evidence="9" id="KW-1185">Reference proteome</keyword>
<dbReference type="GO" id="GO:0061630">
    <property type="term" value="F:ubiquitin protein ligase activity"/>
    <property type="evidence" value="ECO:0007669"/>
    <property type="project" value="UniProtKB-EC"/>
</dbReference>
<dbReference type="InterPro" id="IPR013083">
    <property type="entry name" value="Znf_RING/FYVE/PHD"/>
</dbReference>
<proteinExistence type="predicted"/>
<dbReference type="STRING" id="63057.A0A2P5F4Z4"/>
<dbReference type="PANTHER" id="PTHR15710">
    <property type="entry name" value="E3 UBIQUITIN-PROTEIN LIGASE PRAJA"/>
    <property type="match status" value="1"/>
</dbReference>
<evidence type="ECO:0000256" key="5">
    <source>
        <dbReference type="ARBA" id="ARBA00022833"/>
    </source>
</evidence>
<comment type="catalytic activity">
    <reaction evidence="1">
        <text>S-ubiquitinyl-[E2 ubiquitin-conjugating enzyme]-L-cysteine + [acceptor protein]-L-lysine = [E2 ubiquitin-conjugating enzyme]-L-cysteine + N(6)-ubiquitinyl-[acceptor protein]-L-lysine.</text>
        <dbReference type="EC" id="2.3.2.27"/>
    </reaction>
</comment>
<dbReference type="SMART" id="SM00184">
    <property type="entry name" value="RING"/>
    <property type="match status" value="1"/>
</dbReference>
<evidence type="ECO:0000256" key="2">
    <source>
        <dbReference type="ARBA" id="ARBA00012483"/>
    </source>
</evidence>
<dbReference type="InParanoid" id="A0A2P5F4Z4"/>
<dbReference type="Gene3D" id="3.30.40.10">
    <property type="entry name" value="Zinc/RING finger domain, C3HC4 (zinc finger)"/>
    <property type="match status" value="1"/>
</dbReference>
<dbReference type="SUPFAM" id="SSF57850">
    <property type="entry name" value="RING/U-box"/>
    <property type="match status" value="1"/>
</dbReference>
<dbReference type="OrthoDB" id="1916372at2759"/>
<evidence type="ECO:0000256" key="3">
    <source>
        <dbReference type="ARBA" id="ARBA00022723"/>
    </source>
</evidence>
<dbReference type="PANTHER" id="PTHR15710:SF217">
    <property type="entry name" value="E3 UBIQUITIN-PROTEIN LIGASE RDUF2"/>
    <property type="match status" value="1"/>
</dbReference>
<gene>
    <name evidence="8" type="ORF">TorRG33x02_111540</name>
</gene>
<dbReference type="AlphaFoldDB" id="A0A2P5F4Z4"/>
<evidence type="ECO:0000259" key="7">
    <source>
        <dbReference type="PROSITE" id="PS50089"/>
    </source>
</evidence>
<dbReference type="Pfam" id="PF13639">
    <property type="entry name" value="zf-RING_2"/>
    <property type="match status" value="1"/>
</dbReference>
<organism evidence="8 9">
    <name type="scientific">Trema orientale</name>
    <name type="common">Charcoal tree</name>
    <name type="synonym">Celtis orientalis</name>
    <dbReference type="NCBI Taxonomy" id="63057"/>
    <lineage>
        <taxon>Eukaryota</taxon>
        <taxon>Viridiplantae</taxon>
        <taxon>Streptophyta</taxon>
        <taxon>Embryophyta</taxon>
        <taxon>Tracheophyta</taxon>
        <taxon>Spermatophyta</taxon>
        <taxon>Magnoliopsida</taxon>
        <taxon>eudicotyledons</taxon>
        <taxon>Gunneridae</taxon>
        <taxon>Pentapetalae</taxon>
        <taxon>rosids</taxon>
        <taxon>fabids</taxon>
        <taxon>Rosales</taxon>
        <taxon>Cannabaceae</taxon>
        <taxon>Trema</taxon>
    </lineage>
</organism>
<evidence type="ECO:0000313" key="9">
    <source>
        <dbReference type="Proteomes" id="UP000237000"/>
    </source>
</evidence>
<name>A0A2P5F4Z4_TREOI</name>
<dbReference type="GO" id="GO:0016567">
    <property type="term" value="P:protein ubiquitination"/>
    <property type="evidence" value="ECO:0007669"/>
    <property type="project" value="TreeGrafter"/>
</dbReference>
<reference evidence="9" key="1">
    <citation type="submission" date="2016-06" db="EMBL/GenBank/DDBJ databases">
        <title>Parallel loss of symbiosis genes in relatives of nitrogen-fixing non-legume Parasponia.</title>
        <authorList>
            <person name="Van Velzen R."/>
            <person name="Holmer R."/>
            <person name="Bu F."/>
            <person name="Rutten L."/>
            <person name="Van Zeijl A."/>
            <person name="Liu W."/>
            <person name="Santuari L."/>
            <person name="Cao Q."/>
            <person name="Sharma T."/>
            <person name="Shen D."/>
            <person name="Roswanjaya Y."/>
            <person name="Wardhani T."/>
            <person name="Kalhor M.S."/>
            <person name="Jansen J."/>
            <person name="Van den Hoogen J."/>
            <person name="Gungor B."/>
            <person name="Hartog M."/>
            <person name="Hontelez J."/>
            <person name="Verver J."/>
            <person name="Yang W.-C."/>
            <person name="Schijlen E."/>
            <person name="Repin R."/>
            <person name="Schilthuizen M."/>
            <person name="Schranz E."/>
            <person name="Heidstra R."/>
            <person name="Miyata K."/>
            <person name="Fedorova E."/>
            <person name="Kohlen W."/>
            <person name="Bisseling T."/>
            <person name="Smit S."/>
            <person name="Geurts R."/>
        </authorList>
    </citation>
    <scope>NUCLEOTIDE SEQUENCE [LARGE SCALE GENOMIC DNA]</scope>
    <source>
        <strain evidence="9">cv. RG33-2</strain>
    </source>
</reference>
<sequence>MARVDRRRAQRGVPLCLPQEEDAAETAVIRVAPAAKASVEALEKFTCVCSSDVVMTCTVCMDEVSSGTQLTRMPCCHVFHEDCTVKWLETRHTCPVCRFELPIREI</sequence>
<dbReference type="GO" id="GO:0008270">
    <property type="term" value="F:zinc ion binding"/>
    <property type="evidence" value="ECO:0007669"/>
    <property type="project" value="UniProtKB-KW"/>
</dbReference>
<accession>A0A2P5F4Z4</accession>
<evidence type="ECO:0000256" key="1">
    <source>
        <dbReference type="ARBA" id="ARBA00000900"/>
    </source>
</evidence>
<dbReference type="GO" id="GO:0005737">
    <property type="term" value="C:cytoplasm"/>
    <property type="evidence" value="ECO:0007669"/>
    <property type="project" value="TreeGrafter"/>
</dbReference>
<keyword evidence="5" id="KW-0862">Zinc</keyword>
<dbReference type="PROSITE" id="PS50089">
    <property type="entry name" value="ZF_RING_2"/>
    <property type="match status" value="1"/>
</dbReference>
<comment type="caution">
    <text evidence="8">The sequence shown here is derived from an EMBL/GenBank/DDBJ whole genome shotgun (WGS) entry which is preliminary data.</text>
</comment>
<evidence type="ECO:0000256" key="4">
    <source>
        <dbReference type="ARBA" id="ARBA00022771"/>
    </source>
</evidence>
<feature type="domain" description="RING-type" evidence="7">
    <location>
        <begin position="57"/>
        <end position="98"/>
    </location>
</feature>
<evidence type="ECO:0000313" key="8">
    <source>
        <dbReference type="EMBL" id="PON92875.1"/>
    </source>
</evidence>